<dbReference type="InterPro" id="IPR036188">
    <property type="entry name" value="FAD/NAD-bd_sf"/>
</dbReference>
<accession>A0ABU0P5L7</accession>
<evidence type="ECO:0000259" key="2">
    <source>
        <dbReference type="Pfam" id="PF01266"/>
    </source>
</evidence>
<dbReference type="PANTHER" id="PTHR13847">
    <property type="entry name" value="SARCOSINE DEHYDROGENASE-RELATED"/>
    <property type="match status" value="1"/>
</dbReference>
<dbReference type="SUPFAM" id="SSF51905">
    <property type="entry name" value="FAD/NAD(P)-binding domain"/>
    <property type="match status" value="1"/>
</dbReference>
<keyword evidence="4" id="KW-1185">Reference proteome</keyword>
<evidence type="ECO:0000313" key="4">
    <source>
        <dbReference type="Proteomes" id="UP001239085"/>
    </source>
</evidence>
<dbReference type="PANTHER" id="PTHR13847:SF289">
    <property type="entry name" value="GLYCINE OXIDASE"/>
    <property type="match status" value="1"/>
</dbReference>
<keyword evidence="1" id="KW-0560">Oxidoreductase</keyword>
<organism evidence="3 4">
    <name type="scientific">Microbacterium murale</name>
    <dbReference type="NCBI Taxonomy" id="1081040"/>
    <lineage>
        <taxon>Bacteria</taxon>
        <taxon>Bacillati</taxon>
        <taxon>Actinomycetota</taxon>
        <taxon>Actinomycetes</taxon>
        <taxon>Micrococcales</taxon>
        <taxon>Microbacteriaceae</taxon>
        <taxon>Microbacterium</taxon>
    </lineage>
</organism>
<reference evidence="3 4" key="1">
    <citation type="submission" date="2023-07" db="EMBL/GenBank/DDBJ databases">
        <title>Comparative genomics of wheat-associated soil bacteria to identify genetic determinants of phenazine resistance.</title>
        <authorList>
            <person name="Mouncey N."/>
        </authorList>
    </citation>
    <scope>NUCLEOTIDE SEQUENCE [LARGE SCALE GENOMIC DNA]</scope>
    <source>
        <strain evidence="3 4">W2I7</strain>
    </source>
</reference>
<sequence length="341" mass="35929">MSMRPVIVIGAGIIGASITYHLAVRGADVTLVDAGLPGAGATRHSFGWIGRSPGDSSPAGELRALGRSHWERLAREVRGLEVHWSGALVWGEHFAGRGPRDTHAATREPRLVEPPRHAEFRPDDGWVDPVRATESLISAAREHGASVRFGAPVTRLVTTRDGAVDGVELGQEILAASTVAVAAGVGSTALCATAGVNLPMLSSPVVMVRLRASSGLVRGIVANDQFEARQDVDGTVLIPLDYDKHTSTDELRRTGEEALRVFMASFTGADDATLVSAEIGWRPMMADEKPRVGYAEASGLYVAVAHPGITLASVIGHAAAEEILARTDRDEPAAHRSPGTA</sequence>
<gene>
    <name evidence="3" type="ORF">QFZ46_000412</name>
</gene>
<proteinExistence type="predicted"/>
<protein>
    <submittedName>
        <fullName evidence="3">Glycine/D-amino acid oxidase-like deaminating enzyme</fullName>
    </submittedName>
</protein>
<dbReference type="InterPro" id="IPR006076">
    <property type="entry name" value="FAD-dep_OxRdtase"/>
</dbReference>
<dbReference type="Gene3D" id="3.30.9.10">
    <property type="entry name" value="D-Amino Acid Oxidase, subunit A, domain 2"/>
    <property type="match status" value="1"/>
</dbReference>
<feature type="domain" description="FAD dependent oxidoreductase" evidence="2">
    <location>
        <begin position="6"/>
        <end position="321"/>
    </location>
</feature>
<name>A0ABU0P5L7_9MICO</name>
<dbReference type="Gene3D" id="3.50.50.60">
    <property type="entry name" value="FAD/NAD(P)-binding domain"/>
    <property type="match status" value="2"/>
</dbReference>
<comment type="caution">
    <text evidence="3">The sequence shown here is derived from an EMBL/GenBank/DDBJ whole genome shotgun (WGS) entry which is preliminary data.</text>
</comment>
<dbReference type="Pfam" id="PF01266">
    <property type="entry name" value="DAO"/>
    <property type="match status" value="1"/>
</dbReference>
<dbReference type="RefSeq" id="WP_307357813.1">
    <property type="nucleotide sequence ID" value="NZ_JAUSXK010000001.1"/>
</dbReference>
<dbReference type="EMBL" id="JAUSXK010000001">
    <property type="protein sequence ID" value="MDQ0642252.1"/>
    <property type="molecule type" value="Genomic_DNA"/>
</dbReference>
<evidence type="ECO:0000256" key="1">
    <source>
        <dbReference type="ARBA" id="ARBA00023002"/>
    </source>
</evidence>
<evidence type="ECO:0000313" key="3">
    <source>
        <dbReference type="EMBL" id="MDQ0642252.1"/>
    </source>
</evidence>
<dbReference type="Proteomes" id="UP001239085">
    <property type="component" value="Unassembled WGS sequence"/>
</dbReference>